<dbReference type="GO" id="GO:0016491">
    <property type="term" value="F:oxidoreductase activity"/>
    <property type="evidence" value="ECO:0007669"/>
    <property type="project" value="UniProtKB-KW"/>
</dbReference>
<reference evidence="3 4" key="1">
    <citation type="submission" date="2015-10" db="EMBL/GenBank/DDBJ databases">
        <title>Draft genome sequence of Streptomyces yokosukanensis DSM 40224, type strain for the species Streptomyces yokosukanensis.</title>
        <authorList>
            <person name="Ruckert C."/>
            <person name="Winkler A."/>
            <person name="Kalinowski J."/>
            <person name="Kampfer P."/>
            <person name="Glaeser S."/>
        </authorList>
    </citation>
    <scope>NUCLEOTIDE SEQUENCE [LARGE SCALE GENOMIC DNA]</scope>
    <source>
        <strain evidence="3 4">DSM 40224</strain>
    </source>
</reference>
<dbReference type="RefSeq" id="WP_067118598.1">
    <property type="nucleotide sequence ID" value="NZ_JBFACD010000024.1"/>
</dbReference>
<dbReference type="AlphaFoldDB" id="A0A101PDJ0"/>
<dbReference type="PROSITE" id="PS00061">
    <property type="entry name" value="ADH_SHORT"/>
    <property type="match status" value="1"/>
</dbReference>
<name>A0A101PDJ0_9ACTN</name>
<dbReference type="InterPro" id="IPR036291">
    <property type="entry name" value="NAD(P)-bd_dom_sf"/>
</dbReference>
<accession>A0A101PDJ0</accession>
<dbReference type="InterPro" id="IPR002347">
    <property type="entry name" value="SDR_fam"/>
</dbReference>
<comment type="caution">
    <text evidence="3">The sequence shown here is derived from an EMBL/GenBank/DDBJ whole genome shotgun (WGS) entry which is preliminary data.</text>
</comment>
<dbReference type="STRING" id="67386.AQI95_06450"/>
<comment type="similarity">
    <text evidence="1">Belongs to the short-chain dehydrogenases/reductases (SDR) family.</text>
</comment>
<dbReference type="Proteomes" id="UP000053127">
    <property type="component" value="Unassembled WGS sequence"/>
</dbReference>
<dbReference type="Gene3D" id="3.40.50.720">
    <property type="entry name" value="NAD(P)-binding Rossmann-like Domain"/>
    <property type="match status" value="1"/>
</dbReference>
<proteinExistence type="inferred from homology"/>
<dbReference type="OrthoDB" id="9810734at2"/>
<evidence type="ECO:0000313" key="3">
    <source>
        <dbReference type="EMBL" id="KUN09437.1"/>
    </source>
</evidence>
<organism evidence="3 4">
    <name type="scientific">Streptomyces yokosukanensis</name>
    <dbReference type="NCBI Taxonomy" id="67386"/>
    <lineage>
        <taxon>Bacteria</taxon>
        <taxon>Bacillati</taxon>
        <taxon>Actinomycetota</taxon>
        <taxon>Actinomycetes</taxon>
        <taxon>Kitasatosporales</taxon>
        <taxon>Streptomycetaceae</taxon>
        <taxon>Streptomyces</taxon>
    </lineage>
</organism>
<dbReference type="PRINTS" id="PR00081">
    <property type="entry name" value="GDHRDH"/>
</dbReference>
<protein>
    <submittedName>
        <fullName evidence="3">Short-chain dehydrogenase</fullName>
    </submittedName>
</protein>
<evidence type="ECO:0000313" key="4">
    <source>
        <dbReference type="Proteomes" id="UP000053127"/>
    </source>
</evidence>
<gene>
    <name evidence="3" type="ORF">AQI95_06450</name>
</gene>
<keyword evidence="2" id="KW-0560">Oxidoreductase</keyword>
<sequence length="255" mass="27140">MKLTGNTILVTGGGSGIGRGLAEALHHLGNTVIIAGRRRDVLDQVAAANPGMDTVELDIADPASIARASKQVLDEHPDLNVLVNNAGIMLADDAAAPLDEDVLTAEVTTNLLGTIRTTSAFIDHLKRRPNATVVYNSSTLAFTPLAPYAVYSATKAALHSYALSQRFALRGSSVRVQEIVPPWVATGLVGAEGDQRAMPVEAFIAQTIEALDTDSEEIVVEQARVYRDNAGPNEHAYVTELNTFMTTQLQAQPQA</sequence>
<dbReference type="PANTHER" id="PTHR44169:SF6">
    <property type="entry name" value="NADPH-DEPENDENT 1-ACYLDIHYDROXYACETONE PHOSPHATE REDUCTASE"/>
    <property type="match status" value="1"/>
</dbReference>
<keyword evidence="4" id="KW-1185">Reference proteome</keyword>
<dbReference type="EMBL" id="LMWN01000006">
    <property type="protein sequence ID" value="KUN09437.1"/>
    <property type="molecule type" value="Genomic_DNA"/>
</dbReference>
<dbReference type="InterPro" id="IPR020904">
    <property type="entry name" value="Sc_DH/Rdtase_CS"/>
</dbReference>
<dbReference type="SUPFAM" id="SSF51735">
    <property type="entry name" value="NAD(P)-binding Rossmann-fold domains"/>
    <property type="match status" value="1"/>
</dbReference>
<evidence type="ECO:0000256" key="1">
    <source>
        <dbReference type="ARBA" id="ARBA00006484"/>
    </source>
</evidence>
<dbReference type="PANTHER" id="PTHR44169">
    <property type="entry name" value="NADPH-DEPENDENT 1-ACYLDIHYDROXYACETONE PHOSPHATE REDUCTASE"/>
    <property type="match status" value="1"/>
</dbReference>
<dbReference type="Pfam" id="PF00106">
    <property type="entry name" value="adh_short"/>
    <property type="match status" value="1"/>
</dbReference>
<evidence type="ECO:0000256" key="2">
    <source>
        <dbReference type="ARBA" id="ARBA00023002"/>
    </source>
</evidence>